<proteinExistence type="predicted"/>
<evidence type="ECO:0000259" key="1">
    <source>
        <dbReference type="SMART" id="SM00974"/>
    </source>
</evidence>
<protein>
    <recommendedName>
        <fullName evidence="1">Bacteriophage T5 Orf172 DNA-binding domain-containing protein</fullName>
    </recommendedName>
</protein>
<gene>
    <name evidence="2" type="ORF">SDC9_158389</name>
</gene>
<dbReference type="Pfam" id="PF13455">
    <property type="entry name" value="MUG113"/>
    <property type="match status" value="1"/>
</dbReference>
<organism evidence="2">
    <name type="scientific">bioreactor metagenome</name>
    <dbReference type="NCBI Taxonomy" id="1076179"/>
    <lineage>
        <taxon>unclassified sequences</taxon>
        <taxon>metagenomes</taxon>
        <taxon>ecological metagenomes</taxon>
    </lineage>
</organism>
<name>A0A645F9N6_9ZZZZ</name>
<dbReference type="SMART" id="SM00974">
    <property type="entry name" value="T5orf172"/>
    <property type="match status" value="1"/>
</dbReference>
<comment type="caution">
    <text evidence="2">The sequence shown here is derived from an EMBL/GenBank/DDBJ whole genome shotgun (WGS) entry which is preliminary data.</text>
</comment>
<evidence type="ECO:0000313" key="2">
    <source>
        <dbReference type="EMBL" id="MPN11088.1"/>
    </source>
</evidence>
<dbReference type="InterPro" id="IPR018306">
    <property type="entry name" value="Phage_T5_Orf172_DNA-bd"/>
</dbReference>
<feature type="domain" description="Bacteriophage T5 Orf172 DNA-binding" evidence="1">
    <location>
        <begin position="133"/>
        <end position="216"/>
    </location>
</feature>
<sequence length="221" mass="25449">METYKYKDLPITPAIIEVLIIELFNGQTLKRDDIVKIILEHHISNGGLRPEAKDFPRSVKKALSNMQKKGDTINKSYGFWEIHKNEAPIQTKENTIKETPIDQIPTHNIYGKGDNAIYFYYLPSYKTLAQVQGKNTWRCKIGRTDRDPLSRILSQSSTALPEIPIVEFIVKTENASILETMIHSILTIRNKHIKDSPGIEWFDTNPEEVLDIIKYARKDII</sequence>
<accession>A0A645F9N6</accession>
<reference evidence="2" key="1">
    <citation type="submission" date="2019-08" db="EMBL/GenBank/DDBJ databases">
        <authorList>
            <person name="Kucharzyk K."/>
            <person name="Murdoch R.W."/>
            <person name="Higgins S."/>
            <person name="Loffler F."/>
        </authorList>
    </citation>
    <scope>NUCLEOTIDE SEQUENCE</scope>
</reference>
<dbReference type="AlphaFoldDB" id="A0A645F9N6"/>
<dbReference type="EMBL" id="VSSQ01057287">
    <property type="protein sequence ID" value="MPN11088.1"/>
    <property type="molecule type" value="Genomic_DNA"/>
</dbReference>